<dbReference type="AlphaFoldDB" id="A0ABD3TCX0"/>
<gene>
    <name evidence="2" type="ORF">ACJIZ3_009578</name>
</gene>
<feature type="region of interest" description="Disordered" evidence="1">
    <location>
        <begin position="829"/>
        <end position="891"/>
    </location>
</feature>
<keyword evidence="3" id="KW-1185">Reference proteome</keyword>
<feature type="region of interest" description="Disordered" evidence="1">
    <location>
        <begin position="1005"/>
        <end position="1116"/>
    </location>
</feature>
<feature type="compositionally biased region" description="Basic and acidic residues" evidence="1">
    <location>
        <begin position="863"/>
        <end position="878"/>
    </location>
</feature>
<feature type="compositionally biased region" description="Polar residues" evidence="1">
    <location>
        <begin position="262"/>
        <end position="281"/>
    </location>
</feature>
<dbReference type="Proteomes" id="UP001634393">
    <property type="component" value="Unassembled WGS sequence"/>
</dbReference>
<dbReference type="PANTHER" id="PTHR34536">
    <property type="entry name" value="DENTIN SIALOPHOSPHOPROTEIN-LIKE PROTEIN"/>
    <property type="match status" value="1"/>
</dbReference>
<name>A0ABD3TCX0_9LAMI</name>
<organism evidence="2 3">
    <name type="scientific">Penstemon smallii</name>
    <dbReference type="NCBI Taxonomy" id="265156"/>
    <lineage>
        <taxon>Eukaryota</taxon>
        <taxon>Viridiplantae</taxon>
        <taxon>Streptophyta</taxon>
        <taxon>Embryophyta</taxon>
        <taxon>Tracheophyta</taxon>
        <taxon>Spermatophyta</taxon>
        <taxon>Magnoliopsida</taxon>
        <taxon>eudicotyledons</taxon>
        <taxon>Gunneridae</taxon>
        <taxon>Pentapetalae</taxon>
        <taxon>asterids</taxon>
        <taxon>lamiids</taxon>
        <taxon>Lamiales</taxon>
        <taxon>Plantaginaceae</taxon>
        <taxon>Cheloneae</taxon>
        <taxon>Penstemon</taxon>
    </lineage>
</organism>
<comment type="caution">
    <text evidence="2">The sequence shown here is derived from an EMBL/GenBank/DDBJ whole genome shotgun (WGS) entry which is preliminary data.</text>
</comment>
<feature type="compositionally biased region" description="Basic and acidic residues" evidence="1">
    <location>
        <begin position="1054"/>
        <end position="1067"/>
    </location>
</feature>
<feature type="compositionally biased region" description="Basic and acidic residues" evidence="1">
    <location>
        <begin position="834"/>
        <end position="852"/>
    </location>
</feature>
<feature type="region of interest" description="Disordered" evidence="1">
    <location>
        <begin position="336"/>
        <end position="355"/>
    </location>
</feature>
<protein>
    <submittedName>
        <fullName evidence="2">Uncharacterized protein</fullName>
    </submittedName>
</protein>
<evidence type="ECO:0000313" key="2">
    <source>
        <dbReference type="EMBL" id="KAL3834842.1"/>
    </source>
</evidence>
<proteinExistence type="predicted"/>
<feature type="compositionally biased region" description="Basic and acidic residues" evidence="1">
    <location>
        <begin position="1079"/>
        <end position="1094"/>
    </location>
</feature>
<feature type="region of interest" description="Disordered" evidence="1">
    <location>
        <begin position="262"/>
        <end position="292"/>
    </location>
</feature>
<evidence type="ECO:0000313" key="3">
    <source>
        <dbReference type="Proteomes" id="UP001634393"/>
    </source>
</evidence>
<dbReference type="PANTHER" id="PTHR34536:SF4">
    <property type="entry name" value="BTZ DOMAIN-CONTAINING PROTEIN"/>
    <property type="match status" value="1"/>
</dbReference>
<evidence type="ECO:0000256" key="1">
    <source>
        <dbReference type="SAM" id="MobiDB-lite"/>
    </source>
</evidence>
<reference evidence="2 3" key="1">
    <citation type="submission" date="2024-12" db="EMBL/GenBank/DDBJ databases">
        <title>The unique morphological basis and parallel evolutionary history of personate flowers in Penstemon.</title>
        <authorList>
            <person name="Depatie T.H."/>
            <person name="Wessinger C.A."/>
        </authorList>
    </citation>
    <scope>NUCLEOTIDE SEQUENCE [LARGE SCALE GENOMIC DNA]</scope>
    <source>
        <strain evidence="2">WTNN_2</strain>
        <tissue evidence="2">Leaf</tissue>
    </source>
</reference>
<feature type="region of interest" description="Disordered" evidence="1">
    <location>
        <begin position="17"/>
        <end position="77"/>
    </location>
</feature>
<accession>A0ABD3TCX0</accession>
<dbReference type="EMBL" id="JBJXBP010000004">
    <property type="protein sequence ID" value="KAL3834842.1"/>
    <property type="molecule type" value="Genomic_DNA"/>
</dbReference>
<feature type="region of interest" description="Disordered" evidence="1">
    <location>
        <begin position="110"/>
        <end position="131"/>
    </location>
</feature>
<feature type="compositionally biased region" description="Basic and acidic residues" evidence="1">
    <location>
        <begin position="54"/>
        <end position="77"/>
    </location>
</feature>
<sequence length="1239" mass="137919">MQQSISFARAIPIKKRRFPIIESASPSPEEKPSVSEVNEQESKIPDAKPSSFEENGKELKIQDEKPSSSDNIKEKSHICGADTDVASTGKSDLSKSSAFLVTDTNVKSAQANVETKPQKPEPAISLGPKDDLMNKADLLSTEESDGGAHIMILKQENVSGQTDGICGIKLSTASQNVELPLEPNKPFVPALEHQSNKAICGKSVESDHFLFSLSVSKDKLILGENNDSSTKYASSRDCANRSNWDLNTSMDEWEGSTNNVSFAHKSSQTSNSLRQKSSLNNHDVKTTAGTVGPSLYKGKHMINEHGCNSCNTDVQTSQQCNDSLRLSLAMPFRELDASGKQSSLPKKLDSTDSGPKLNLMKSQSSTMNLNRASASANCRTLKLEPVDENSKRDCSIDSSSSNMGSLKLSPVKREFVEKHSSEIVLPLSISPQKLVGHTSIKSELVQESINEVSKLKDSVVPQYVGRVMLHQESSASSSAMSMPLTPQSSCPSRLSTCSELTLSGGQSQLSFHSEVHGNKDIPNKQITAMVSKPFGIRNLNVEDSRNFELTRVNEHPSELCGNGEIAANNEEKIDGSSEMLEEETFGSDCESYENRAVATPMDGVKLCNKEDGEYEEGELRESLQHSTGEGAIALGKKTENLQVVERDSGNLQPFVLSGDQSTNTSDFDGKSAISENHDEPHSDHIKESVIIGYEPCSEDNSFKKLPVIVPEVGVEEKRSISVTIEQRLDLSRQKDVEREIGEEVSSDGPTNGSHGIGTGLIDKATDPVVKEICSEKHDSTFSMVEASINGTDAAKDSNNVGNKSRIITLPRASVATTSCRTTRSIPNRLLTTRSGKERSSDFDGDTHRRGNRNEFYTGGSNKYPKDRDHDMPLRDSRPRFMRGKGRGSGNFGSLHDEWDSDHDFASETYNGPSDYRVSRHNKLDSSIADVDLGYNHNGYGIGPDGPSIGSNRRKAMNDDKFMRHLSDDMIDGPVYTRPQPMYEEFDGPLMRGNRNFSNMQRNCYSRIQSKSPVRFRTRSPGPWSTRRRRSPDELPETNQNRSPAAPLYRMRRMRSPDRACFRDEMVSRRRGSPSYVTRHSNDSRDVDSGPEHVHPRSLNSNRRSPPPTRVFPRTARRDVLDSRERGDGSIDERRKFIERRGPIHSFRPSYNGGDNDNFRFHVNDGPRPYRFCPDADREFVERSNIREREFDGRIKHQPLVVSRRIRDIEEQQDGTHRPGGRVWHDDGFNDVSEMKRRRF</sequence>
<feature type="region of interest" description="Disordered" evidence="1">
    <location>
        <begin position="738"/>
        <end position="761"/>
    </location>
</feature>